<protein>
    <submittedName>
        <fullName evidence="1">Uncharacterized protein</fullName>
    </submittedName>
</protein>
<dbReference type="EMBL" id="LPDO01000034">
    <property type="protein sequence ID" value="KVT58828.1"/>
    <property type="molecule type" value="Genomic_DNA"/>
</dbReference>
<sequence length="111" mass="12350">MRIVPGPWTPAVMPRDLRLPLQPRIGGLRFDRLAIHEGALTTVLEHLALNGRVDGRHHELELTWLDTPYGALTTRARLNCVRPFALTRPARARLPTSRSMRAGVGSLDALT</sequence>
<reference evidence="1 2" key="1">
    <citation type="submission" date="2015-11" db="EMBL/GenBank/DDBJ databases">
        <title>Expanding the genomic diversity of Burkholderia species for the development of highly accurate diagnostics.</title>
        <authorList>
            <person name="Sahl J."/>
            <person name="Keim P."/>
            <person name="Wagner D."/>
        </authorList>
    </citation>
    <scope>NUCLEOTIDE SEQUENCE [LARGE SCALE GENOMIC DNA]</scope>
    <source>
        <strain evidence="1 2">MSMB1137WGS</strain>
    </source>
</reference>
<proteinExistence type="predicted"/>
<evidence type="ECO:0000313" key="2">
    <source>
        <dbReference type="Proteomes" id="UP000056732"/>
    </source>
</evidence>
<evidence type="ECO:0000313" key="1">
    <source>
        <dbReference type="EMBL" id="KVT58828.1"/>
    </source>
</evidence>
<gene>
    <name evidence="1" type="ORF">WK53_03145</name>
</gene>
<accession>A0AAW3NK56</accession>
<organism evidence="1 2">
    <name type="scientific">Burkholderia ubonensis</name>
    <dbReference type="NCBI Taxonomy" id="101571"/>
    <lineage>
        <taxon>Bacteria</taxon>
        <taxon>Pseudomonadati</taxon>
        <taxon>Pseudomonadota</taxon>
        <taxon>Betaproteobacteria</taxon>
        <taxon>Burkholderiales</taxon>
        <taxon>Burkholderiaceae</taxon>
        <taxon>Burkholderia</taxon>
        <taxon>Burkholderia cepacia complex</taxon>
    </lineage>
</organism>
<dbReference type="Proteomes" id="UP000056732">
    <property type="component" value="Unassembled WGS sequence"/>
</dbReference>
<name>A0AAW3NK56_9BURK</name>
<comment type="caution">
    <text evidence="1">The sequence shown here is derived from an EMBL/GenBank/DDBJ whole genome shotgun (WGS) entry which is preliminary data.</text>
</comment>
<dbReference type="AlphaFoldDB" id="A0AAW3NK56"/>